<dbReference type="AlphaFoldDB" id="A0A1M6ARU3"/>
<accession>A0A1M6ARU3</accession>
<keyword evidence="4" id="KW-1185">Reference proteome</keyword>
<keyword evidence="2 3" id="KW-0808">Transferase</keyword>
<evidence type="ECO:0000313" key="4">
    <source>
        <dbReference type="Proteomes" id="UP000184310"/>
    </source>
</evidence>
<dbReference type="SUPFAM" id="SSF53335">
    <property type="entry name" value="S-adenosyl-L-methionine-dependent methyltransferases"/>
    <property type="match status" value="1"/>
</dbReference>
<dbReference type="InterPro" id="IPR029063">
    <property type="entry name" value="SAM-dependent_MTases_sf"/>
</dbReference>
<dbReference type="CDD" id="cd02440">
    <property type="entry name" value="AdoMet_MTases"/>
    <property type="match status" value="1"/>
</dbReference>
<dbReference type="OrthoDB" id="1888493at2"/>
<reference evidence="3 4" key="1">
    <citation type="submission" date="2016-11" db="EMBL/GenBank/DDBJ databases">
        <authorList>
            <person name="Jaros S."/>
            <person name="Januszkiewicz K."/>
            <person name="Wedrychowicz H."/>
        </authorList>
    </citation>
    <scope>NUCLEOTIDE SEQUENCE [LARGE SCALE GENOMIC DNA]</scope>
    <source>
        <strain evidence="3 4">DSM 21758</strain>
    </source>
</reference>
<dbReference type="InterPro" id="IPR050078">
    <property type="entry name" value="Ribosomal_L11_MeTrfase_PrmA"/>
</dbReference>
<evidence type="ECO:0000313" key="3">
    <source>
        <dbReference type="EMBL" id="SHI39190.1"/>
    </source>
</evidence>
<dbReference type="GO" id="GO:0008276">
    <property type="term" value="F:protein methyltransferase activity"/>
    <property type="evidence" value="ECO:0007669"/>
    <property type="project" value="TreeGrafter"/>
</dbReference>
<dbReference type="PANTHER" id="PTHR43648">
    <property type="entry name" value="ELECTRON TRANSFER FLAVOPROTEIN BETA SUBUNIT LYSINE METHYLTRANSFERASE"/>
    <property type="match status" value="1"/>
</dbReference>
<keyword evidence="1 3" id="KW-0489">Methyltransferase</keyword>
<dbReference type="GO" id="GO:0005840">
    <property type="term" value="C:ribosome"/>
    <property type="evidence" value="ECO:0007669"/>
    <property type="project" value="UniProtKB-KW"/>
</dbReference>
<dbReference type="GO" id="GO:0032259">
    <property type="term" value="P:methylation"/>
    <property type="evidence" value="ECO:0007669"/>
    <property type="project" value="UniProtKB-KW"/>
</dbReference>
<dbReference type="Gene3D" id="3.40.50.150">
    <property type="entry name" value="Vaccinia Virus protein VP39"/>
    <property type="match status" value="1"/>
</dbReference>
<organism evidence="3 4">
    <name type="scientific">Clostridium cavendishii DSM 21758</name>
    <dbReference type="NCBI Taxonomy" id="1121302"/>
    <lineage>
        <taxon>Bacteria</taxon>
        <taxon>Bacillati</taxon>
        <taxon>Bacillota</taxon>
        <taxon>Clostridia</taxon>
        <taxon>Eubacteriales</taxon>
        <taxon>Clostridiaceae</taxon>
        <taxon>Clostridium</taxon>
    </lineage>
</organism>
<dbReference type="RefSeq" id="WP_072984301.1">
    <property type="nucleotide sequence ID" value="NZ_FQZB01000003.1"/>
</dbReference>
<keyword evidence="3" id="KW-0687">Ribonucleoprotein</keyword>
<gene>
    <name evidence="3" type="ORF">SAMN02745163_00160</name>
</gene>
<evidence type="ECO:0000256" key="1">
    <source>
        <dbReference type="ARBA" id="ARBA00022603"/>
    </source>
</evidence>
<dbReference type="Proteomes" id="UP000184310">
    <property type="component" value="Unassembled WGS sequence"/>
</dbReference>
<proteinExistence type="predicted"/>
<evidence type="ECO:0000256" key="2">
    <source>
        <dbReference type="ARBA" id="ARBA00022679"/>
    </source>
</evidence>
<dbReference type="PANTHER" id="PTHR43648:SF1">
    <property type="entry name" value="ELECTRON TRANSFER FLAVOPROTEIN BETA SUBUNIT LYSINE METHYLTRANSFERASE"/>
    <property type="match status" value="1"/>
</dbReference>
<dbReference type="STRING" id="1121302.SAMN02745163_00160"/>
<name>A0A1M6ARU3_9CLOT</name>
<dbReference type="EMBL" id="FQZB01000003">
    <property type="protein sequence ID" value="SHI39190.1"/>
    <property type="molecule type" value="Genomic_DNA"/>
</dbReference>
<protein>
    <submittedName>
        <fullName evidence="3">[LSU ribosomal protein L11P]-lysine N-methyltransferase</fullName>
    </submittedName>
</protein>
<dbReference type="Pfam" id="PF06325">
    <property type="entry name" value="PrmA"/>
    <property type="match status" value="1"/>
</dbReference>
<sequence length="288" mass="32887">MYEISVKINVNEVDNIIEKLLINDIYNTFYEAPLEITTDKYGYGYIEKDNEDVVLKVLVEDDNTDEVNKQKKILKDIILSEDIEVKHLENTRFQQEFEPIDLNNGWIIASPEYEVHDKNKINFYSQGAFGTGLHETTQDCLRIILSEDFTNKKVMDIGTGSGILSIASAIKNAKLVSALDIRNVTEEIDFNSSLNNLSNIEVLVGDAINDDIKVNHKYDWVYINIGGEETKLFMNFINSIIKSNGTLMISGLVEWSFNEVISNVLKYGYELKLKTQTNEWCTCLLSKI</sequence>
<keyword evidence="3" id="KW-0689">Ribosomal protein</keyword>